<reference evidence="1" key="1">
    <citation type="journal article" date="2021" name="PeerJ">
        <title>Extensive microbial diversity within the chicken gut microbiome revealed by metagenomics and culture.</title>
        <authorList>
            <person name="Gilroy R."/>
            <person name="Ravi A."/>
            <person name="Getino M."/>
            <person name="Pursley I."/>
            <person name="Horton D.L."/>
            <person name="Alikhan N.F."/>
            <person name="Baker D."/>
            <person name="Gharbi K."/>
            <person name="Hall N."/>
            <person name="Watson M."/>
            <person name="Adriaenssens E.M."/>
            <person name="Foster-Nyarko E."/>
            <person name="Jarju S."/>
            <person name="Secka A."/>
            <person name="Antonio M."/>
            <person name="Oren A."/>
            <person name="Chaudhuri R.R."/>
            <person name="La Ragione R."/>
            <person name="Hildebrand F."/>
            <person name="Pallen M.J."/>
        </authorList>
    </citation>
    <scope>NUCLEOTIDE SEQUENCE</scope>
    <source>
        <strain evidence="1">5032</strain>
    </source>
</reference>
<proteinExistence type="predicted"/>
<sequence>MNTVPDFSDLDDLLYRLPARLRLVADYVSREDALEREAAADLLDECAARLERRRERLAQCNAWMRQVQSGYGLETMPCEEVPHA</sequence>
<evidence type="ECO:0000313" key="1">
    <source>
        <dbReference type="EMBL" id="HJA78060.1"/>
    </source>
</evidence>
<protein>
    <submittedName>
        <fullName evidence="1">Uncharacterized protein</fullName>
    </submittedName>
</protein>
<name>A0A9D2KQQ7_9BACT</name>
<dbReference type="AlphaFoldDB" id="A0A9D2KQQ7"/>
<reference evidence="1" key="2">
    <citation type="submission" date="2021-04" db="EMBL/GenBank/DDBJ databases">
        <authorList>
            <person name="Gilroy R."/>
        </authorList>
    </citation>
    <scope>NUCLEOTIDE SEQUENCE</scope>
    <source>
        <strain evidence="1">5032</strain>
    </source>
</reference>
<gene>
    <name evidence="1" type="ORF">H9784_00595</name>
</gene>
<organism evidence="1 2">
    <name type="scientific">Candidatus Desulfovibrio intestinavium</name>
    <dbReference type="NCBI Taxonomy" id="2838534"/>
    <lineage>
        <taxon>Bacteria</taxon>
        <taxon>Pseudomonadati</taxon>
        <taxon>Thermodesulfobacteriota</taxon>
        <taxon>Desulfovibrionia</taxon>
        <taxon>Desulfovibrionales</taxon>
        <taxon>Desulfovibrionaceae</taxon>
        <taxon>Desulfovibrio</taxon>
    </lineage>
</organism>
<dbReference type="Proteomes" id="UP000823821">
    <property type="component" value="Unassembled WGS sequence"/>
</dbReference>
<evidence type="ECO:0000313" key="2">
    <source>
        <dbReference type="Proteomes" id="UP000823821"/>
    </source>
</evidence>
<comment type="caution">
    <text evidence="1">The sequence shown here is derived from an EMBL/GenBank/DDBJ whole genome shotgun (WGS) entry which is preliminary data.</text>
</comment>
<dbReference type="EMBL" id="DWZD01000005">
    <property type="protein sequence ID" value="HJA78060.1"/>
    <property type="molecule type" value="Genomic_DNA"/>
</dbReference>
<accession>A0A9D2KQQ7</accession>